<name>A0AAV1DY23_OLDCO</name>
<evidence type="ECO:0000256" key="3">
    <source>
        <dbReference type="ARBA" id="ARBA00022448"/>
    </source>
</evidence>
<reference evidence="8" key="1">
    <citation type="submission" date="2023-03" db="EMBL/GenBank/DDBJ databases">
        <authorList>
            <person name="Julca I."/>
        </authorList>
    </citation>
    <scope>NUCLEOTIDE SEQUENCE</scope>
</reference>
<dbReference type="AlphaFoldDB" id="A0AAV1DY23"/>
<dbReference type="PANTHER" id="PTHR31376">
    <property type="entry name" value="OS09G0467300 PROTEIN-RELATED"/>
    <property type="match status" value="1"/>
</dbReference>
<dbReference type="PANTHER" id="PTHR31376:SF1">
    <property type="entry name" value="PURINE PERMEASE 2"/>
    <property type="match status" value="1"/>
</dbReference>
<accession>A0AAV1DY23</accession>
<dbReference type="Pfam" id="PF16913">
    <property type="entry name" value="PUNUT"/>
    <property type="match status" value="1"/>
</dbReference>
<keyword evidence="9" id="KW-1185">Reference proteome</keyword>
<dbReference type="GO" id="GO:0005345">
    <property type="term" value="F:purine nucleobase transmembrane transporter activity"/>
    <property type="evidence" value="ECO:0007669"/>
    <property type="project" value="UniProtKB-UniRule"/>
</dbReference>
<feature type="transmembrane region" description="Helical" evidence="7">
    <location>
        <begin position="12"/>
        <end position="37"/>
    </location>
</feature>
<keyword evidence="3 7" id="KW-0813">Transport</keyword>
<evidence type="ECO:0000256" key="7">
    <source>
        <dbReference type="RuleBase" id="RU368015"/>
    </source>
</evidence>
<proteinExistence type="inferred from homology"/>
<evidence type="ECO:0000256" key="4">
    <source>
        <dbReference type="ARBA" id="ARBA00022692"/>
    </source>
</evidence>
<feature type="transmembrane region" description="Helical" evidence="7">
    <location>
        <begin position="308"/>
        <end position="327"/>
    </location>
</feature>
<evidence type="ECO:0000313" key="8">
    <source>
        <dbReference type="EMBL" id="CAI9112142.1"/>
    </source>
</evidence>
<dbReference type="InterPro" id="IPR037185">
    <property type="entry name" value="EmrE-like"/>
</dbReference>
<gene>
    <name evidence="8" type="ORF">OLC1_LOCUS19390</name>
</gene>
<feature type="transmembrane region" description="Helical" evidence="7">
    <location>
        <begin position="253"/>
        <end position="277"/>
    </location>
</feature>
<sequence>MGTNLLTQNLRLISLVIYSIILAIGNCGGPLILRLYFVKGGQSVWLSSWLQTAGFPILLIPLLASYLHRRQARASRKQLILMDFQIFAGAAFVGTLTGVANYFYGYGVGRLPVSTSSILTATQLGFTAIFAFFIVKQKFHAFSVNAVVLLTVGPLLLGLHANGDRPAGESNKLYVLGFIMMIVAAMLTGIILPTVEKIYKKSKQEITFTLVLEMQFVISFFATLFSTIGMIANHDFQSIPREARAYELGEEKYYLVIFWSAIILQCYFLGSIGVIFCASSLVSAIMIAVLLPVTEILAVFFFNEKFQAEKGVALFLSLWGFVSYFYGEIKHNKKANSLDKELDAAQSQPMSEAVISNNRCSMMESI</sequence>
<protein>
    <recommendedName>
        <fullName evidence="7">Probable purine permease</fullName>
    </recommendedName>
</protein>
<evidence type="ECO:0000256" key="2">
    <source>
        <dbReference type="ARBA" id="ARBA00006213"/>
    </source>
</evidence>
<keyword evidence="4 7" id="KW-0812">Transmembrane</keyword>
<feature type="transmembrane region" description="Helical" evidence="7">
    <location>
        <begin position="49"/>
        <end position="67"/>
    </location>
</feature>
<feature type="transmembrane region" description="Helical" evidence="7">
    <location>
        <begin position="284"/>
        <end position="302"/>
    </location>
</feature>
<comment type="similarity">
    <text evidence="2 7">Belongs to the purine permeases (TC 2.A.7.14) family.</text>
</comment>
<dbReference type="EMBL" id="OX459124">
    <property type="protein sequence ID" value="CAI9112142.1"/>
    <property type="molecule type" value="Genomic_DNA"/>
</dbReference>
<dbReference type="GO" id="GO:0015211">
    <property type="term" value="F:purine nucleoside transmembrane transporter activity"/>
    <property type="evidence" value="ECO:0007669"/>
    <property type="project" value="UniProtKB-UniRule"/>
</dbReference>
<evidence type="ECO:0000313" key="9">
    <source>
        <dbReference type="Proteomes" id="UP001161247"/>
    </source>
</evidence>
<feature type="transmembrane region" description="Helical" evidence="7">
    <location>
        <begin position="116"/>
        <end position="135"/>
    </location>
</feature>
<dbReference type="GO" id="GO:0016020">
    <property type="term" value="C:membrane"/>
    <property type="evidence" value="ECO:0007669"/>
    <property type="project" value="UniProtKB-SubCell"/>
</dbReference>
<evidence type="ECO:0000256" key="6">
    <source>
        <dbReference type="ARBA" id="ARBA00023136"/>
    </source>
</evidence>
<feature type="transmembrane region" description="Helical" evidence="7">
    <location>
        <begin position="142"/>
        <end position="161"/>
    </location>
</feature>
<organism evidence="8 9">
    <name type="scientific">Oldenlandia corymbosa var. corymbosa</name>
    <dbReference type="NCBI Taxonomy" id="529605"/>
    <lineage>
        <taxon>Eukaryota</taxon>
        <taxon>Viridiplantae</taxon>
        <taxon>Streptophyta</taxon>
        <taxon>Embryophyta</taxon>
        <taxon>Tracheophyta</taxon>
        <taxon>Spermatophyta</taxon>
        <taxon>Magnoliopsida</taxon>
        <taxon>eudicotyledons</taxon>
        <taxon>Gunneridae</taxon>
        <taxon>Pentapetalae</taxon>
        <taxon>asterids</taxon>
        <taxon>lamiids</taxon>
        <taxon>Gentianales</taxon>
        <taxon>Rubiaceae</taxon>
        <taxon>Rubioideae</taxon>
        <taxon>Spermacoceae</taxon>
        <taxon>Hedyotis-Oldenlandia complex</taxon>
        <taxon>Oldenlandia</taxon>
    </lineage>
</organism>
<keyword evidence="6 7" id="KW-0472">Membrane</keyword>
<keyword evidence="5 7" id="KW-1133">Transmembrane helix</keyword>
<dbReference type="SUPFAM" id="SSF103481">
    <property type="entry name" value="Multidrug resistance efflux transporter EmrE"/>
    <property type="match status" value="1"/>
</dbReference>
<dbReference type="Proteomes" id="UP001161247">
    <property type="component" value="Chromosome 7"/>
</dbReference>
<comment type="subcellular location">
    <subcellularLocation>
        <location evidence="1 7">Membrane</location>
        <topology evidence="1 7">Multi-pass membrane protein</topology>
    </subcellularLocation>
</comment>
<evidence type="ECO:0000256" key="5">
    <source>
        <dbReference type="ARBA" id="ARBA00022989"/>
    </source>
</evidence>
<feature type="transmembrane region" description="Helical" evidence="7">
    <location>
        <begin position="207"/>
        <end position="233"/>
    </location>
</feature>
<dbReference type="InterPro" id="IPR030182">
    <property type="entry name" value="PUP_plant"/>
</dbReference>
<feature type="transmembrane region" description="Helical" evidence="7">
    <location>
        <begin position="173"/>
        <end position="195"/>
    </location>
</feature>
<evidence type="ECO:0000256" key="1">
    <source>
        <dbReference type="ARBA" id="ARBA00004141"/>
    </source>
</evidence>
<feature type="transmembrane region" description="Helical" evidence="7">
    <location>
        <begin position="79"/>
        <end position="104"/>
    </location>
</feature>